<name>A0A9B0TGD2_CHRAS</name>
<organism evidence="2 3">
    <name type="scientific">Chrysochloris asiatica</name>
    <name type="common">Cape golden mole</name>
    <dbReference type="NCBI Taxonomy" id="185453"/>
    <lineage>
        <taxon>Eukaryota</taxon>
        <taxon>Metazoa</taxon>
        <taxon>Chordata</taxon>
        <taxon>Craniata</taxon>
        <taxon>Vertebrata</taxon>
        <taxon>Euteleostomi</taxon>
        <taxon>Mammalia</taxon>
        <taxon>Eutheria</taxon>
        <taxon>Afrotheria</taxon>
        <taxon>Chrysochloridae</taxon>
        <taxon>Chrysochlorinae</taxon>
        <taxon>Chrysochloris</taxon>
    </lineage>
</organism>
<dbReference type="PANTHER" id="PTHR38655:SF1">
    <property type="entry name" value="SIMILAR TO RIKEN CDNA 4930524B15"/>
    <property type="match status" value="1"/>
</dbReference>
<dbReference type="AlphaFoldDB" id="A0A9B0TGD2"/>
<evidence type="ECO:0000313" key="2">
    <source>
        <dbReference type="Proteomes" id="UP000504623"/>
    </source>
</evidence>
<dbReference type="GeneID" id="102832894"/>
<accession>A0A9B0TGD2</accession>
<evidence type="ECO:0000313" key="3">
    <source>
        <dbReference type="RefSeq" id="XP_006864906.1"/>
    </source>
</evidence>
<sequence length="233" mass="26118">MNNCVLEEVQLEYSEVRMNQPASSPPHPLPPHHVARPAPPPTLVRVFEPIRALRARKRRLRVWAAMAARQEREPNLTRFVYVTRFGSHRCGGVLQLGSRGARGRWRPRIRLGAGCSQKEPREAEAETQGGGGELDPSARLSVPAASASQQQRASSRAHRGSRPAAAAGLTQKNVTKKYDFPIPLNEASKIMKTNKKEISVWNGVYKVICRMLEENEKYRLRLNSQRLSNKSIA</sequence>
<reference evidence="3" key="1">
    <citation type="submission" date="2025-08" db="UniProtKB">
        <authorList>
            <consortium name="RefSeq"/>
        </authorList>
    </citation>
    <scope>IDENTIFICATION</scope>
    <source>
        <tissue evidence="3">Spleen</tissue>
    </source>
</reference>
<dbReference type="CTD" id="136047764"/>
<dbReference type="Proteomes" id="UP000504623">
    <property type="component" value="Unplaced"/>
</dbReference>
<keyword evidence="2" id="KW-1185">Reference proteome</keyword>
<feature type="region of interest" description="Disordered" evidence="1">
    <location>
        <begin position="109"/>
        <end position="170"/>
    </location>
</feature>
<proteinExistence type="predicted"/>
<feature type="compositionally biased region" description="Pro residues" evidence="1">
    <location>
        <begin position="23"/>
        <end position="40"/>
    </location>
</feature>
<feature type="compositionally biased region" description="Low complexity" evidence="1">
    <location>
        <begin position="144"/>
        <end position="154"/>
    </location>
</feature>
<dbReference type="InterPro" id="IPR031464">
    <property type="entry name" value="DUF4680"/>
</dbReference>
<dbReference type="OrthoDB" id="9392174at2759"/>
<protein>
    <submittedName>
        <fullName evidence="3">Uncharacterized protein C5orf47 homolog</fullName>
    </submittedName>
</protein>
<dbReference type="Pfam" id="PF15730">
    <property type="entry name" value="DUF4680"/>
    <property type="match status" value="1"/>
</dbReference>
<feature type="region of interest" description="Disordered" evidence="1">
    <location>
        <begin position="16"/>
        <end position="40"/>
    </location>
</feature>
<evidence type="ECO:0000256" key="1">
    <source>
        <dbReference type="SAM" id="MobiDB-lite"/>
    </source>
</evidence>
<gene>
    <name evidence="3" type="primary">LOC102832894</name>
</gene>
<dbReference type="PANTHER" id="PTHR38655">
    <property type="entry name" value="SIMILAR TO RIKEN CDNA 4930524B15"/>
    <property type="match status" value="1"/>
</dbReference>
<dbReference type="RefSeq" id="XP_006864906.1">
    <property type="nucleotide sequence ID" value="XM_006864844.1"/>
</dbReference>